<feature type="non-terminal residue" evidence="2">
    <location>
        <position position="922"/>
    </location>
</feature>
<gene>
    <name evidence="2" type="ORF">DM484_28900</name>
</gene>
<dbReference type="InterPro" id="IPR035897">
    <property type="entry name" value="Toll_tir_struct_dom_sf"/>
</dbReference>
<dbReference type="EMBL" id="QJPH01000565">
    <property type="protein sequence ID" value="PZN69977.1"/>
    <property type="molecule type" value="Genomic_DNA"/>
</dbReference>
<reference evidence="2 3" key="1">
    <citation type="journal article" date="2018" name="Aquat. Microb. Ecol.">
        <title>Gammaproteobacterial methanotrophs dominate.</title>
        <authorList>
            <person name="Rissanen A.J."/>
            <person name="Saarenheimo J."/>
            <person name="Tiirola M."/>
            <person name="Peura S."/>
            <person name="Aalto S.L."/>
            <person name="Karvinen A."/>
            <person name="Nykanen H."/>
        </authorList>
    </citation>
    <scope>NUCLEOTIDE SEQUENCE [LARGE SCALE GENOMIC DNA]</scope>
    <source>
        <strain evidence="2">AMbin10</strain>
    </source>
</reference>
<feature type="domain" description="TIR" evidence="1">
    <location>
        <begin position="11"/>
        <end position="170"/>
    </location>
</feature>
<dbReference type="InterPro" id="IPR007111">
    <property type="entry name" value="NACHT_NTPase"/>
</dbReference>
<dbReference type="InterPro" id="IPR005532">
    <property type="entry name" value="SUMF_dom"/>
</dbReference>
<dbReference type="Pfam" id="PF13676">
    <property type="entry name" value="TIR_2"/>
    <property type="match status" value="1"/>
</dbReference>
<dbReference type="Gene3D" id="3.90.1580.10">
    <property type="entry name" value="paralog of FGE (formylglycine-generating enzyme)"/>
    <property type="match status" value="1"/>
</dbReference>
<accession>A0A2W4SE23</accession>
<dbReference type="InterPro" id="IPR027417">
    <property type="entry name" value="P-loop_NTPase"/>
</dbReference>
<dbReference type="InterPro" id="IPR000157">
    <property type="entry name" value="TIR_dom"/>
</dbReference>
<dbReference type="InterPro" id="IPR051043">
    <property type="entry name" value="Sulfatase_Mod_Factor_Kinase"/>
</dbReference>
<organism evidence="2 3">
    <name type="scientific">Candidatus Methylumidiphilus alinenensis</name>
    <dbReference type="NCBI Taxonomy" id="2202197"/>
    <lineage>
        <taxon>Bacteria</taxon>
        <taxon>Pseudomonadati</taxon>
        <taxon>Pseudomonadota</taxon>
        <taxon>Gammaproteobacteria</taxon>
        <taxon>Methylococcales</taxon>
        <taxon>Candidatus Methylumidiphilus</taxon>
    </lineage>
</organism>
<dbReference type="Pfam" id="PF05729">
    <property type="entry name" value="NACHT"/>
    <property type="match status" value="1"/>
</dbReference>
<dbReference type="SUPFAM" id="SSF52540">
    <property type="entry name" value="P-loop containing nucleoside triphosphate hydrolases"/>
    <property type="match status" value="1"/>
</dbReference>
<protein>
    <recommendedName>
        <fullName evidence="1">TIR domain-containing protein</fullName>
    </recommendedName>
</protein>
<proteinExistence type="predicted"/>
<dbReference type="Gene3D" id="3.40.50.10140">
    <property type="entry name" value="Toll/interleukin-1 receptor homology (TIR) domain"/>
    <property type="match status" value="1"/>
</dbReference>
<comment type="caution">
    <text evidence="2">The sequence shown here is derived from an EMBL/GenBank/DDBJ whole genome shotgun (WGS) entry which is preliminary data.</text>
</comment>
<dbReference type="Pfam" id="PF03781">
    <property type="entry name" value="FGE-sulfatase"/>
    <property type="match status" value="1"/>
</dbReference>
<sequence length="922" mass="102910">MNEKQKTNPCDSFDVFLSHNSQDKPIVRELAEKLNSRNLRVWLDEEQLVPGRPWQKALETVIETIGAAAVLIGKTGLGPWEEPEMWACLNEFVRRGLPVIPVLLPGAPAIPKLPLFLQAFTWVDLRDGLTDSGLENLAWGITGIKSGQPSRPDKPPDGSGATLAALRTAILADAALPELDEKAIQAVKAHPPRHLEDYRLARIAEWSQPRYELNRRFTRLTLLVDQGPEAQGVRWQAQQSYDDLRKLLSEVGEPALVLLGPPGCGKSTLLRRLELDLAVESLRKPGEACLSLFLPLNRYRPAREGLPLPAPQEWLEQEWALRNPDRHLPTVAELLRSGRLILLLDAVNEMPHADAEGYRNAIAGWRRYLADLAVTAPGVRAVFSCRSLDYSASLSTPGFSVPHVRIERLDDAQVEEFLTLYNPGQGPALWQALRGTPQLDLFRSPFYLKLLLAQAGADGAAPQGRAALFTGFVRQALIREVEADNPLFRPGLWLDPWDHERIVRREQMQGYELAEDSPLFPALSGFAHRLQEKRGAAHEARIRVKRKEALQWLGGGRPEDALEAGVALQVLDIDGRDVLFVHQLFQEYFAARAIAAAPDTGLAKTAWGANEMSPSLHETLQALADSDPLPPAPATGWEETFLLATEMLDQPDAFIGDLAKVNLPLAGRCAAQVNALELSRHSGMDCRNLDCRDAANPSQQLRQQLLARSRDPAADLRARIAAAHALGELGDPRFQQCQGPQGVYLKPPLVPIKAGVYTIGSDERLYDDEAPAHAVQITGFSLAQFPITNAEWRCFQDAGGYDDEQWWETAEAKRWRRGEGTTEGPKQQQRENRQYIRDNPAQIQEWQRLGRITSTNLEYWEFLRTASDANFEAQLEQWYPPGRQTQPRYWDDPAYNAPTQPLVGVCWHEARAYCAWLTAQAG</sequence>
<dbReference type="InterPro" id="IPR042095">
    <property type="entry name" value="SUMF_sf"/>
</dbReference>
<evidence type="ECO:0000313" key="2">
    <source>
        <dbReference type="EMBL" id="PZN69977.1"/>
    </source>
</evidence>
<dbReference type="PANTHER" id="PTHR23150">
    <property type="entry name" value="SULFATASE MODIFYING FACTOR 1, 2"/>
    <property type="match status" value="1"/>
</dbReference>
<evidence type="ECO:0000259" key="1">
    <source>
        <dbReference type="PROSITE" id="PS50104"/>
    </source>
</evidence>
<dbReference type="SUPFAM" id="SSF52200">
    <property type="entry name" value="Toll/Interleukin receptor TIR domain"/>
    <property type="match status" value="1"/>
</dbReference>
<dbReference type="InterPro" id="IPR016187">
    <property type="entry name" value="CTDL_fold"/>
</dbReference>
<dbReference type="PROSITE" id="PS50104">
    <property type="entry name" value="TIR"/>
    <property type="match status" value="1"/>
</dbReference>
<evidence type="ECO:0000313" key="3">
    <source>
        <dbReference type="Proteomes" id="UP000249396"/>
    </source>
</evidence>
<dbReference type="Gene3D" id="3.40.50.300">
    <property type="entry name" value="P-loop containing nucleotide triphosphate hydrolases"/>
    <property type="match status" value="1"/>
</dbReference>
<dbReference type="SUPFAM" id="SSF56436">
    <property type="entry name" value="C-type lectin-like"/>
    <property type="match status" value="1"/>
</dbReference>
<dbReference type="AlphaFoldDB" id="A0A2W4SE23"/>
<name>A0A2W4SE23_9GAMM</name>
<dbReference type="GO" id="GO:0007165">
    <property type="term" value="P:signal transduction"/>
    <property type="evidence" value="ECO:0007669"/>
    <property type="project" value="InterPro"/>
</dbReference>
<dbReference type="Proteomes" id="UP000249396">
    <property type="component" value="Unassembled WGS sequence"/>
</dbReference>